<gene>
    <name evidence="1" type="ORF">PhaeoP36_03933</name>
</gene>
<dbReference type="EMBL" id="CP010647">
    <property type="protein sequence ID" value="ATG38009.1"/>
    <property type="molecule type" value="Genomic_DNA"/>
</dbReference>
<evidence type="ECO:0000313" key="2">
    <source>
        <dbReference type="Proteomes" id="UP000218891"/>
    </source>
</evidence>
<evidence type="ECO:0000313" key="1">
    <source>
        <dbReference type="EMBL" id="ATG38009.1"/>
    </source>
</evidence>
<reference evidence="1 2" key="3">
    <citation type="journal article" date="2017" name="Int. J. Syst. Evol. Microbiol.">
        <title>Adaptation of Surface-Associated Bacteria to the Open Ocean: A Genomically Distinct Subpopulation of Phaeobacter gallaeciensis Colonizes Pacific Mesozooplankton.</title>
        <authorList>
            <person name="Freese H.M."/>
            <person name="Methner A."/>
            <person name="Overmann J."/>
        </authorList>
    </citation>
    <scope>NUCLEOTIDE SEQUENCE [LARGE SCALE GENOMIC DNA]</scope>
    <source>
        <strain evidence="1 2">P36</strain>
    </source>
</reference>
<keyword evidence="2" id="KW-1185">Reference proteome</keyword>
<protein>
    <submittedName>
        <fullName evidence="1">Uncharacterized protein</fullName>
    </submittedName>
</protein>
<reference evidence="1 2" key="4">
    <citation type="journal article" date="2018" name="Environ. Microbiol. Rep.">
        <title>Phylogenetic distribution of roseobacticides in the Roseobacter group and their effect on microalgae.</title>
        <authorList>
            <person name="Sonnenschein E.C."/>
            <person name="Phippen C.B."/>
            <person name="Bentzon-Tilia M."/>
            <person name="Rasmussen S.A."/>
            <person name="Nielsen K.F."/>
            <person name="Gram L."/>
        </authorList>
    </citation>
    <scope>NUCLEOTIDE SEQUENCE [LARGE SCALE GENOMIC DNA]</scope>
    <source>
        <strain evidence="1 2">P36</strain>
    </source>
</reference>
<dbReference type="Proteomes" id="UP000218891">
    <property type="component" value="Plasmid pP36_d"/>
</dbReference>
<name>A0ABM6PJJ0_9RHOB</name>
<sequence length="60" mass="6901">MSRKVYRLKSGVRLISCRSDYGRTAAIWPTWGGGAMNMPRDQVAAWLRTARRENYIEAIL</sequence>
<proteinExistence type="predicted"/>
<organism evidence="1 2">
    <name type="scientific">Phaeobacter piscinae</name>
    <dbReference type="NCBI Taxonomy" id="1580596"/>
    <lineage>
        <taxon>Bacteria</taxon>
        <taxon>Pseudomonadati</taxon>
        <taxon>Pseudomonadota</taxon>
        <taxon>Alphaproteobacteria</taxon>
        <taxon>Rhodobacterales</taxon>
        <taxon>Roseobacteraceae</taxon>
        <taxon>Phaeobacter</taxon>
    </lineage>
</organism>
<reference evidence="1 2" key="1">
    <citation type="journal article" date="2017" name="Front. Microbiol.">
        <title>Phaeobacter piscinae sp. nov., a species of the Roseobacter group and potential aquaculture probiont.</title>
        <authorList>
            <person name="Sonnenschein E.C."/>
            <person name="Phippen C.B.W."/>
            <person name="Nielsen K.F."/>
            <person name="Mateiu R.V."/>
            <person name="Melchiorsen J."/>
            <person name="Gram L."/>
            <person name="Overmann J."/>
            <person name="Freese H.M."/>
        </authorList>
    </citation>
    <scope>NUCLEOTIDE SEQUENCE [LARGE SCALE GENOMIC DNA]</scope>
    <source>
        <strain evidence="1 2">P36</strain>
    </source>
</reference>
<reference evidence="1 2" key="2">
    <citation type="journal article" date="2017" name="Genome Biol. Evol.">
        <title>Trajectories and Drivers of Genome Evolution in Surface-Associated Marine Phaeobacter.</title>
        <authorList>
            <person name="Freese H.M."/>
            <person name="Sikorski J."/>
            <person name="Bunk B."/>
            <person name="Scheuner C."/>
            <person name="Meier-Kolthoff J.P."/>
            <person name="Sproer C."/>
            <person name="Gram L."/>
            <person name="Overmann J."/>
        </authorList>
    </citation>
    <scope>NUCLEOTIDE SEQUENCE [LARGE SCALE GENOMIC DNA]</scope>
    <source>
        <strain evidence="1 2">P36</strain>
    </source>
</reference>
<accession>A0ABM6PJJ0</accession>
<geneLocation type="plasmid" evidence="1 2">
    <name>pP36_d</name>
</geneLocation>
<keyword evidence="1" id="KW-0614">Plasmid</keyword>